<evidence type="ECO:0000256" key="1">
    <source>
        <dbReference type="SAM" id="MobiDB-lite"/>
    </source>
</evidence>
<reference evidence="2 3" key="1">
    <citation type="journal article" date="2015" name="Genome Announc.">
        <title>Expanding the biotechnology potential of lactobacilli through comparative genomics of 213 strains and associated genera.</title>
        <authorList>
            <person name="Sun Z."/>
            <person name="Harris H.M."/>
            <person name="McCann A."/>
            <person name="Guo C."/>
            <person name="Argimon S."/>
            <person name="Zhang W."/>
            <person name="Yang X."/>
            <person name="Jeffery I.B."/>
            <person name="Cooney J.C."/>
            <person name="Kagawa T.F."/>
            <person name="Liu W."/>
            <person name="Song Y."/>
            <person name="Salvetti E."/>
            <person name="Wrobel A."/>
            <person name="Rasinkangas P."/>
            <person name="Parkhill J."/>
            <person name="Rea M.C."/>
            <person name="O'Sullivan O."/>
            <person name="Ritari J."/>
            <person name="Douillard F.P."/>
            <person name="Paul Ross R."/>
            <person name="Yang R."/>
            <person name="Briner A.E."/>
            <person name="Felis G.E."/>
            <person name="de Vos W.M."/>
            <person name="Barrangou R."/>
            <person name="Klaenhammer T.R."/>
            <person name="Caufield P.W."/>
            <person name="Cui Y."/>
            <person name="Zhang H."/>
            <person name="O'Toole P.W."/>
        </authorList>
    </citation>
    <scope>NUCLEOTIDE SEQUENCE [LARGE SCALE GENOMIC DNA]</scope>
    <source>
        <strain evidence="2 3">DSM 20505</strain>
    </source>
</reference>
<evidence type="ECO:0000313" key="3">
    <source>
        <dbReference type="Proteomes" id="UP000051679"/>
    </source>
</evidence>
<dbReference type="RefSeq" id="WP_082620499.1">
    <property type="nucleotide sequence ID" value="NZ_AYYO01000050.1"/>
</dbReference>
<feature type="compositionally biased region" description="Basic and acidic residues" evidence="1">
    <location>
        <begin position="450"/>
        <end position="467"/>
    </location>
</feature>
<accession>A0A0R1ZNA8</accession>
<dbReference type="EMBL" id="AYYO01000050">
    <property type="protein sequence ID" value="KRM54612.1"/>
    <property type="molecule type" value="Genomic_DNA"/>
</dbReference>
<dbReference type="PATRIC" id="fig|1291052.5.peg.2393"/>
<dbReference type="AlphaFoldDB" id="A0A0R1ZNA8"/>
<evidence type="ECO:0008006" key="4">
    <source>
        <dbReference type="Google" id="ProtNLM"/>
    </source>
</evidence>
<name>A0A0R1ZNA8_9LACO</name>
<feature type="region of interest" description="Disordered" evidence="1">
    <location>
        <begin position="438"/>
        <end position="487"/>
    </location>
</feature>
<protein>
    <recommendedName>
        <fullName evidence="4">Phage portal protein</fullName>
    </recommendedName>
</protein>
<sequence length="487" mass="54567">MELENLKQLLKNREPQRVHFVAQAELSEKYYNNENDITIRNGGVSKVNTDGADKSKGPLRKADTRISSNFHQILVDQKADYLTGTPPTIDVGDDAANEKVRQVLGDDFAATLQELCVDASNAGVGWLHVWFDEDEKRMRYAVIPPEQIIPLYAGDTDRSLLGVCRRYAQIDKSTGKQFTCIEYWDEKTVTAYRTDRTNYEDLHELKKYALFDVATGEDTGTPTATLEHGIGEVPFIPFRNGKREKPDLFKYKGYIDVYDEVYSGFANDLEDVQQVILVLTNYGGQELHDFMDQLQQDKAVKLDAVGPDDKSGLSTLTIDIPTEARQKLLDLTFDNIFVYGEGVNPKQLSTGTSMSGVAIKLLYGQLELKASTTEVWFRQGIARLVRIIMRQQNISGADTRNIDQTWTRSLISNNTEQADVVAKLAEYSSQETIAKNNPLVGDDWQGELEQLQKDKDDAMESQAKHPDPFANPGAAQSLSNDEGVGDE</sequence>
<dbReference type="STRING" id="1291052.FC18_GL002321"/>
<evidence type="ECO:0000313" key="2">
    <source>
        <dbReference type="EMBL" id="KRM54612.1"/>
    </source>
</evidence>
<dbReference type="Proteomes" id="UP000051679">
    <property type="component" value="Unassembled WGS sequence"/>
</dbReference>
<proteinExistence type="predicted"/>
<dbReference type="Pfam" id="PF05133">
    <property type="entry name" value="SPP1_portal"/>
    <property type="match status" value="1"/>
</dbReference>
<dbReference type="InterPro" id="IPR021145">
    <property type="entry name" value="Portal_protein_SPP1_Gp6-like"/>
</dbReference>
<keyword evidence="3" id="KW-1185">Reference proteome</keyword>
<organism evidence="2 3">
    <name type="scientific">Lacticaseibacillus sharpeae JCM 1186 = DSM 20505</name>
    <dbReference type="NCBI Taxonomy" id="1291052"/>
    <lineage>
        <taxon>Bacteria</taxon>
        <taxon>Bacillati</taxon>
        <taxon>Bacillota</taxon>
        <taxon>Bacilli</taxon>
        <taxon>Lactobacillales</taxon>
        <taxon>Lactobacillaceae</taxon>
        <taxon>Lacticaseibacillus</taxon>
    </lineage>
</organism>
<dbReference type="OrthoDB" id="1697867at2"/>
<comment type="caution">
    <text evidence="2">The sequence shown here is derived from an EMBL/GenBank/DDBJ whole genome shotgun (WGS) entry which is preliminary data.</text>
</comment>
<gene>
    <name evidence="2" type="ORF">FC18_GL002321</name>
</gene>